<reference evidence="1" key="1">
    <citation type="submission" date="2019-08" db="EMBL/GenBank/DDBJ databases">
        <authorList>
            <person name="Kucharzyk K."/>
            <person name="Murdoch R.W."/>
            <person name="Higgins S."/>
            <person name="Loffler F."/>
        </authorList>
    </citation>
    <scope>NUCLEOTIDE SEQUENCE</scope>
</reference>
<dbReference type="AlphaFoldDB" id="A0A645F7K0"/>
<dbReference type="EMBL" id="VSSQ01055745">
    <property type="protein sequence ID" value="MPN09626.1"/>
    <property type="molecule type" value="Genomic_DNA"/>
</dbReference>
<protein>
    <submittedName>
        <fullName evidence="1">Uncharacterized protein</fullName>
    </submittedName>
</protein>
<comment type="caution">
    <text evidence="1">The sequence shown here is derived from an EMBL/GenBank/DDBJ whole genome shotgun (WGS) entry which is preliminary data.</text>
</comment>
<dbReference type="AntiFam" id="ANF00222">
    <property type="entry name" value="Shadow ORF (opposite groL1)"/>
</dbReference>
<proteinExistence type="predicted"/>
<name>A0A645F7K0_9ZZZZ</name>
<gene>
    <name evidence="1" type="ORF">SDC9_156917</name>
</gene>
<sequence>MNKNIGIIKCCFHSLRISYHIRADISFIKLKSFDHFESGSYGLAIFYCDNSILPHFIHSFSDKLTNSRIIGGNRSYLSNFVFIFNGNSHLFQLIHDEIDSFVNSLAHKHTVSTSRNVFHTFTDNCASQNCSCCGTISSYIICLGSNFFYKLSSCIFKRIFQFDFFRNGNTVVGNCGRSKFFLKNNITSFRTKCYTNSISYFINTTQHCMACFFTKSKDLRHFYFPP</sequence>
<organism evidence="1">
    <name type="scientific">bioreactor metagenome</name>
    <dbReference type="NCBI Taxonomy" id="1076179"/>
    <lineage>
        <taxon>unclassified sequences</taxon>
        <taxon>metagenomes</taxon>
        <taxon>ecological metagenomes</taxon>
    </lineage>
</organism>
<accession>A0A645F7K0</accession>
<evidence type="ECO:0000313" key="1">
    <source>
        <dbReference type="EMBL" id="MPN09626.1"/>
    </source>
</evidence>